<dbReference type="PANTHER" id="PTHR46577">
    <property type="entry name" value="HTH-TYPE TRANSCRIPTIONAL REGULATORY PROTEIN GABR"/>
    <property type="match status" value="1"/>
</dbReference>
<gene>
    <name evidence="6" type="ORF">BVER_02316c</name>
</gene>
<dbReference type="InterPro" id="IPR036390">
    <property type="entry name" value="WH_DNA-bd_sf"/>
</dbReference>
<dbReference type="PROSITE" id="PS50949">
    <property type="entry name" value="HTH_GNTR"/>
    <property type="match status" value="1"/>
</dbReference>
<dbReference type="Pfam" id="PF00155">
    <property type="entry name" value="Aminotran_1_2"/>
    <property type="match status" value="1"/>
</dbReference>
<dbReference type="EC" id="2.6.1.1" evidence="6"/>
<accession>A0A0L0M4X3</accession>
<evidence type="ECO:0000313" key="7">
    <source>
        <dbReference type="Proteomes" id="UP000036959"/>
    </source>
</evidence>
<dbReference type="SUPFAM" id="SSF53383">
    <property type="entry name" value="PLP-dependent transferases"/>
    <property type="match status" value="1"/>
</dbReference>
<comment type="caution">
    <text evidence="6">The sequence shown here is derived from an EMBL/GenBank/DDBJ whole genome shotgun (WGS) entry which is preliminary data.</text>
</comment>
<feature type="domain" description="HTH gntR-type" evidence="5">
    <location>
        <begin position="12"/>
        <end position="80"/>
    </location>
</feature>
<evidence type="ECO:0000256" key="2">
    <source>
        <dbReference type="ARBA" id="ARBA00023015"/>
    </source>
</evidence>
<sequence>MPAQLSDLGSTVAKQEVAYATLRDAILGGVLGVGLTMPSTRALALRWRLSRGTMETVYDRLCSEGYLCRRRGAGTFVSATIPDSYLMARPMEPQREATVEDARSERTQSNSYKQAERDVRVGTPFVARLPDPDLFPLKDWSRHVAKTIAANSAQIRGKADPAGLPSLRMQIADYLRKFRNIDCGPDDVFMTSGIRHAIDLICRAFVTKGDKVCVEDPCYPFAYEIFALSGAAVAHVPVHLAVHLDGIQTSILRRHGDAKLVYVTPAHQSPLGMTMAVSHRLELLEWAESNDAIIIEDDYDSEFSYSGAPLPALMSVDRSGRTIYCGSFNKTLSLDMRVGFVVAKGDVRRTLSDIWRLVGRSTGLAEQIALESYLRTGAFARHLRVARHAYVQRRDCLLRILESRARGLYLVSGHEAGLHFLLWLRNGQSEAEFCARAASEGIALQPLSAFCCQTVFPPTVVVGYAALAMHQIEEAGAKLAAILAENSQCAALPRDGGRRCDV</sequence>
<dbReference type="AlphaFoldDB" id="A0A0L0M4X3"/>
<dbReference type="InterPro" id="IPR015424">
    <property type="entry name" value="PyrdxlP-dep_Trfase"/>
</dbReference>
<keyword evidence="2" id="KW-0805">Transcription regulation</keyword>
<dbReference type="PATRIC" id="fig|242163.4.peg.3211"/>
<dbReference type="EMBL" id="LFJJ01000225">
    <property type="protein sequence ID" value="KND57677.1"/>
    <property type="molecule type" value="Genomic_DNA"/>
</dbReference>
<dbReference type="CDD" id="cd00609">
    <property type="entry name" value="AAT_like"/>
    <property type="match status" value="1"/>
</dbReference>
<dbReference type="GO" id="GO:0003700">
    <property type="term" value="F:DNA-binding transcription factor activity"/>
    <property type="evidence" value="ECO:0007669"/>
    <property type="project" value="InterPro"/>
</dbReference>
<dbReference type="InterPro" id="IPR015421">
    <property type="entry name" value="PyrdxlP-dep_Trfase_major"/>
</dbReference>
<evidence type="ECO:0000259" key="5">
    <source>
        <dbReference type="PROSITE" id="PS50949"/>
    </source>
</evidence>
<proteinExistence type="inferred from homology"/>
<evidence type="ECO:0000256" key="1">
    <source>
        <dbReference type="ARBA" id="ARBA00005384"/>
    </source>
</evidence>
<dbReference type="CDD" id="cd07377">
    <property type="entry name" value="WHTH_GntR"/>
    <property type="match status" value="1"/>
</dbReference>
<dbReference type="Gene3D" id="3.40.640.10">
    <property type="entry name" value="Type I PLP-dependent aspartate aminotransferase-like (Major domain)"/>
    <property type="match status" value="1"/>
</dbReference>
<reference evidence="7" key="1">
    <citation type="submission" date="2015-06" db="EMBL/GenBank/DDBJ databases">
        <title>Comparative genomics of Burkholderia leaf nodule symbionts.</title>
        <authorList>
            <person name="Carlier A."/>
            <person name="Eberl L."/>
            <person name="Pinto-Carbo M."/>
        </authorList>
    </citation>
    <scope>NUCLEOTIDE SEQUENCE [LARGE SCALE GENOMIC DNA]</scope>
    <source>
        <strain evidence="7">UZHbot4</strain>
    </source>
</reference>
<comment type="similarity">
    <text evidence="1">In the C-terminal section; belongs to the class-I pyridoxal-phosphate-dependent aminotransferase family.</text>
</comment>
<dbReference type="SUPFAM" id="SSF46785">
    <property type="entry name" value="Winged helix' DNA-binding domain"/>
    <property type="match status" value="1"/>
</dbReference>
<protein>
    <submittedName>
        <fullName evidence="6">Transcriptional regulator, GntR family domain / Aspartate aminotransferase</fullName>
        <ecNumber evidence="6">2.6.1.1</ecNumber>
    </submittedName>
</protein>
<dbReference type="InterPro" id="IPR004839">
    <property type="entry name" value="Aminotransferase_I/II_large"/>
</dbReference>
<keyword evidence="7" id="KW-1185">Reference proteome</keyword>
<keyword evidence="6" id="KW-0808">Transferase</keyword>
<organism evidence="6 7">
    <name type="scientific">Candidatus Burkholderia verschuerenii</name>
    <dbReference type="NCBI Taxonomy" id="242163"/>
    <lineage>
        <taxon>Bacteria</taxon>
        <taxon>Pseudomonadati</taxon>
        <taxon>Pseudomonadota</taxon>
        <taxon>Betaproteobacteria</taxon>
        <taxon>Burkholderiales</taxon>
        <taxon>Burkholderiaceae</taxon>
        <taxon>Burkholderia</taxon>
    </lineage>
</organism>
<dbReference type="PANTHER" id="PTHR46577:SF1">
    <property type="entry name" value="HTH-TYPE TRANSCRIPTIONAL REGULATORY PROTEIN GABR"/>
    <property type="match status" value="1"/>
</dbReference>
<name>A0A0L0M4X3_9BURK</name>
<evidence type="ECO:0000256" key="4">
    <source>
        <dbReference type="ARBA" id="ARBA00023163"/>
    </source>
</evidence>
<dbReference type="SMART" id="SM00345">
    <property type="entry name" value="HTH_GNTR"/>
    <property type="match status" value="1"/>
</dbReference>
<keyword evidence="3" id="KW-0238">DNA-binding</keyword>
<dbReference type="GO" id="GO:0004069">
    <property type="term" value="F:L-aspartate:2-oxoglutarate aminotransferase activity"/>
    <property type="evidence" value="ECO:0007669"/>
    <property type="project" value="UniProtKB-EC"/>
</dbReference>
<evidence type="ECO:0000313" key="6">
    <source>
        <dbReference type="EMBL" id="KND57677.1"/>
    </source>
</evidence>
<dbReference type="Proteomes" id="UP000036959">
    <property type="component" value="Unassembled WGS sequence"/>
</dbReference>
<dbReference type="RefSeq" id="WP_198155364.1">
    <property type="nucleotide sequence ID" value="NZ_LFJJ01000225.1"/>
</dbReference>
<dbReference type="Pfam" id="PF00392">
    <property type="entry name" value="GntR"/>
    <property type="match status" value="1"/>
</dbReference>
<dbReference type="InterPro" id="IPR051446">
    <property type="entry name" value="HTH_trans_reg/aminotransferase"/>
</dbReference>
<keyword evidence="6" id="KW-0032">Aminotransferase</keyword>
<keyword evidence="4" id="KW-0804">Transcription</keyword>
<dbReference type="GO" id="GO:0030170">
    <property type="term" value="F:pyridoxal phosphate binding"/>
    <property type="evidence" value="ECO:0007669"/>
    <property type="project" value="InterPro"/>
</dbReference>
<dbReference type="InterPro" id="IPR000524">
    <property type="entry name" value="Tscrpt_reg_HTH_GntR"/>
</dbReference>
<evidence type="ECO:0000256" key="3">
    <source>
        <dbReference type="ARBA" id="ARBA00023125"/>
    </source>
</evidence>
<dbReference type="GO" id="GO:0003677">
    <property type="term" value="F:DNA binding"/>
    <property type="evidence" value="ECO:0007669"/>
    <property type="project" value="UniProtKB-KW"/>
</dbReference>